<protein>
    <submittedName>
        <fullName evidence="1">Uncharacterized protein</fullName>
    </submittedName>
</protein>
<sequence length="16" mass="1920">MVRHFFEIASLKSLNK</sequence>
<accession>A0A0E9T092</accession>
<reference evidence="1" key="1">
    <citation type="submission" date="2014-11" db="EMBL/GenBank/DDBJ databases">
        <authorList>
            <person name="Amaro Gonzalez C."/>
        </authorList>
    </citation>
    <scope>NUCLEOTIDE SEQUENCE</scope>
</reference>
<evidence type="ECO:0000313" key="1">
    <source>
        <dbReference type="EMBL" id="JAH47034.1"/>
    </source>
</evidence>
<dbReference type="AlphaFoldDB" id="A0A0E9T092"/>
<name>A0A0E9T092_ANGAN</name>
<reference evidence="1" key="2">
    <citation type="journal article" date="2015" name="Fish Shellfish Immunol.">
        <title>Early steps in the European eel (Anguilla anguilla)-Vibrio vulnificus interaction in the gills: Role of the RtxA13 toxin.</title>
        <authorList>
            <person name="Callol A."/>
            <person name="Pajuelo D."/>
            <person name="Ebbesson L."/>
            <person name="Teles M."/>
            <person name="MacKenzie S."/>
            <person name="Amaro C."/>
        </authorList>
    </citation>
    <scope>NUCLEOTIDE SEQUENCE</scope>
</reference>
<proteinExistence type="predicted"/>
<organism evidence="1">
    <name type="scientific">Anguilla anguilla</name>
    <name type="common">European freshwater eel</name>
    <name type="synonym">Muraena anguilla</name>
    <dbReference type="NCBI Taxonomy" id="7936"/>
    <lineage>
        <taxon>Eukaryota</taxon>
        <taxon>Metazoa</taxon>
        <taxon>Chordata</taxon>
        <taxon>Craniata</taxon>
        <taxon>Vertebrata</taxon>
        <taxon>Euteleostomi</taxon>
        <taxon>Actinopterygii</taxon>
        <taxon>Neopterygii</taxon>
        <taxon>Teleostei</taxon>
        <taxon>Anguilliformes</taxon>
        <taxon>Anguillidae</taxon>
        <taxon>Anguilla</taxon>
    </lineage>
</organism>
<dbReference type="EMBL" id="GBXM01061543">
    <property type="protein sequence ID" value="JAH47034.1"/>
    <property type="molecule type" value="Transcribed_RNA"/>
</dbReference>